<dbReference type="InterPro" id="IPR050585">
    <property type="entry name" value="Xaa-Pro_dipeptidyl-ppase/CocE"/>
</dbReference>
<dbReference type="SUPFAM" id="SSF49785">
    <property type="entry name" value="Galactose-binding domain-like"/>
    <property type="match status" value="1"/>
</dbReference>
<protein>
    <submittedName>
        <fullName evidence="3">CocE/NonD family hydrolase</fullName>
    </submittedName>
</protein>
<gene>
    <name evidence="3" type="ORF">IQ241_20255</name>
</gene>
<reference evidence="3" key="1">
    <citation type="submission" date="2020-10" db="EMBL/GenBank/DDBJ databases">
        <authorList>
            <person name="Castelo-Branco R."/>
            <person name="Eusebio N."/>
            <person name="Adriana R."/>
            <person name="Vieira A."/>
            <person name="Brugerolle De Fraissinette N."/>
            <person name="Rezende De Castro R."/>
            <person name="Schneider M.P."/>
            <person name="Vasconcelos V."/>
            <person name="Leao P.N."/>
        </authorList>
    </citation>
    <scope>NUCLEOTIDE SEQUENCE</scope>
    <source>
        <strain evidence="3">LEGE 07310</strain>
    </source>
</reference>
<dbReference type="PANTHER" id="PTHR43056:SF10">
    <property type="entry name" value="COCE_NOND FAMILY, PUTATIVE (AFU_ORTHOLOGUE AFUA_7G00600)-RELATED"/>
    <property type="match status" value="1"/>
</dbReference>
<keyword evidence="4" id="KW-1185">Reference proteome</keyword>
<dbReference type="InterPro" id="IPR029058">
    <property type="entry name" value="AB_hydrolase_fold"/>
</dbReference>
<dbReference type="InterPro" id="IPR013736">
    <property type="entry name" value="Xaa-Pro_dipept_C"/>
</dbReference>
<evidence type="ECO:0000256" key="1">
    <source>
        <dbReference type="ARBA" id="ARBA00022801"/>
    </source>
</evidence>
<dbReference type="AlphaFoldDB" id="A0A8J7AI99"/>
<dbReference type="SUPFAM" id="SSF53474">
    <property type="entry name" value="alpha/beta-Hydrolases"/>
    <property type="match status" value="1"/>
</dbReference>
<dbReference type="Gene3D" id="2.60.120.260">
    <property type="entry name" value="Galactose-binding domain-like"/>
    <property type="match status" value="1"/>
</dbReference>
<name>A0A8J7AI99_9CYAN</name>
<dbReference type="PANTHER" id="PTHR43056">
    <property type="entry name" value="PEPTIDASE S9 PROLYL OLIGOPEPTIDASE"/>
    <property type="match status" value="1"/>
</dbReference>
<proteinExistence type="predicted"/>
<dbReference type="RefSeq" id="WP_193910722.1">
    <property type="nucleotide sequence ID" value="NZ_JADEXG010000061.1"/>
</dbReference>
<dbReference type="Gene3D" id="1.10.3020.10">
    <property type="entry name" value="alpha-amino acid ester hydrolase ( Helical cap domain)"/>
    <property type="match status" value="1"/>
</dbReference>
<sequence>MRTRDGVRLDADVYRPDAAGPFPVLLMRQPYGREIASTVVYAHPTWYAAQGYIVVIQDVRGRGTSAGKFELFANEVADGEDTVNWAAQLPGSDGQVGMYGFSYQGMTQLYAAQAQPAALKAIAPAMVGYHPYADWAYENGALCLQIGLSWAIQLAAETARLAGDEARYQQLYAAARQLPLNDPVPARPEVLAAIAPESFFHDWLDHPTEDDYWQSLTPQLDSVDLPMLHIGGWFDPYLRGNLRLYREMASRSPQPQQLWVGPWGHIPWGRKVGAVDFGSKAISPMDQVQIRWFEHFLKGKLTDLLDQPPVCWFEMGSNHWRRFDAWPQPETQRYFLHSSGLASIRTDDGKLSQAPLSDGDDVLIHDPWRPAPARGGHAAIPAGSFERTEIDSRSDVLTYTTGPLKASLEVAGEPAVELICQTDAASYDLCAVLSVVHPDGTVYNLTQGYRRCDRDAIQPISLTLQPTCFRLNLGQALRLSLSAACFPAYPVNPGTGNPAKSARLIEAQIITLTIQHGQSAGSKVLLPVLPSAAIG</sequence>
<evidence type="ECO:0000313" key="4">
    <source>
        <dbReference type="Proteomes" id="UP000636505"/>
    </source>
</evidence>
<dbReference type="SMART" id="SM00939">
    <property type="entry name" value="PepX_C"/>
    <property type="match status" value="1"/>
</dbReference>
<keyword evidence="1 3" id="KW-0378">Hydrolase</keyword>
<comment type="caution">
    <text evidence="3">The sequence shown here is derived from an EMBL/GenBank/DDBJ whole genome shotgun (WGS) entry which is preliminary data.</text>
</comment>
<organism evidence="3 4">
    <name type="scientific">Vasconcelosia minhoensis LEGE 07310</name>
    <dbReference type="NCBI Taxonomy" id="915328"/>
    <lineage>
        <taxon>Bacteria</taxon>
        <taxon>Bacillati</taxon>
        <taxon>Cyanobacteriota</taxon>
        <taxon>Cyanophyceae</taxon>
        <taxon>Nodosilineales</taxon>
        <taxon>Cymatolegaceae</taxon>
        <taxon>Vasconcelosia</taxon>
        <taxon>Vasconcelosia minhoensis</taxon>
    </lineage>
</organism>
<dbReference type="Pfam" id="PF02129">
    <property type="entry name" value="Peptidase_S15"/>
    <property type="match status" value="1"/>
</dbReference>
<feature type="domain" description="Xaa-Pro dipeptidyl-peptidase C-terminal" evidence="2">
    <location>
        <begin position="290"/>
        <end position="525"/>
    </location>
</feature>
<dbReference type="GO" id="GO:0008239">
    <property type="term" value="F:dipeptidyl-peptidase activity"/>
    <property type="evidence" value="ECO:0007669"/>
    <property type="project" value="InterPro"/>
</dbReference>
<evidence type="ECO:0000259" key="2">
    <source>
        <dbReference type="SMART" id="SM00939"/>
    </source>
</evidence>
<dbReference type="Pfam" id="PF08530">
    <property type="entry name" value="PepX_C"/>
    <property type="match status" value="1"/>
</dbReference>
<dbReference type="InterPro" id="IPR000383">
    <property type="entry name" value="Xaa-Pro-like_dom"/>
</dbReference>
<accession>A0A8J7AI99</accession>
<dbReference type="EMBL" id="JADEXG010000061">
    <property type="protein sequence ID" value="MBE9079601.1"/>
    <property type="molecule type" value="Genomic_DNA"/>
</dbReference>
<dbReference type="NCBIfam" id="TIGR00976">
    <property type="entry name" value="CocE_NonD"/>
    <property type="match status" value="1"/>
</dbReference>
<dbReference type="Gene3D" id="3.40.50.1820">
    <property type="entry name" value="alpha/beta hydrolase"/>
    <property type="match status" value="1"/>
</dbReference>
<dbReference type="InterPro" id="IPR008979">
    <property type="entry name" value="Galactose-bd-like_sf"/>
</dbReference>
<dbReference type="InterPro" id="IPR005674">
    <property type="entry name" value="CocE/Ser_esterase"/>
</dbReference>
<dbReference type="Proteomes" id="UP000636505">
    <property type="component" value="Unassembled WGS sequence"/>
</dbReference>
<evidence type="ECO:0000313" key="3">
    <source>
        <dbReference type="EMBL" id="MBE9079601.1"/>
    </source>
</evidence>